<dbReference type="Gene3D" id="1.10.10.750">
    <property type="entry name" value="Ypt/Rab-GAP domain of gyp1p, domain 1"/>
    <property type="match status" value="1"/>
</dbReference>
<dbReference type="EMBL" id="CAIIXF020000012">
    <property type="protein sequence ID" value="CAH1800486.1"/>
    <property type="molecule type" value="Genomic_DNA"/>
</dbReference>
<dbReference type="SMART" id="SM00164">
    <property type="entry name" value="TBC"/>
    <property type="match status" value="1"/>
</dbReference>
<evidence type="ECO:0000313" key="3">
    <source>
        <dbReference type="EMBL" id="CAH1800486.1"/>
    </source>
</evidence>
<keyword evidence="4" id="KW-1185">Reference proteome</keyword>
<dbReference type="GO" id="GO:0005096">
    <property type="term" value="F:GTPase activator activity"/>
    <property type="evidence" value="ECO:0007669"/>
    <property type="project" value="UniProtKB-KW"/>
</dbReference>
<sequence>MANAAPERDINGYDDSVSAGPSSASNGVANGVPQVDRYGFVGGDQYTDPNGEKNRVPMEVLRKREIKWLDMFENWEKWMNKKFKKVKERCRKGIPPAMRARAWQYLCGSKYLAENNRGKFDFYISASGDAKAVDDITKDLHRQFPFHEMFMAREGHGQEDLFRVLKAYTVHNPRDGYCQAQAPIAAILLMHMPAEQAFWCLVSICEKYLPGYYSQGLEAVQVDGDVLFGLLKKSSPAIYKHLKKQKIDPILYMTEWFMCVYTRTLPWTAVLRVWDMFFCEGVKIMFKIALVLFKHTLTQADLKDCPTLYETMEKIRNIPSHVMEDDFLVAELVTLKVTERDMEKEHQFQVARRKALKDGDKGTKSKKKKKTHAKSPSPDS</sequence>
<evidence type="ECO:0000313" key="4">
    <source>
        <dbReference type="Proteomes" id="UP000749559"/>
    </source>
</evidence>
<dbReference type="FunFam" id="1.10.472.80:FF:000008">
    <property type="entry name" value="TBC1 domain family member 10A"/>
    <property type="match status" value="1"/>
</dbReference>
<dbReference type="SUPFAM" id="SSF47923">
    <property type="entry name" value="Ypt/Rab-GAP domain of gyp1p"/>
    <property type="match status" value="2"/>
</dbReference>
<dbReference type="Gene3D" id="1.10.472.80">
    <property type="entry name" value="Ypt/Rab-GAP domain of gyp1p, domain 3"/>
    <property type="match status" value="1"/>
</dbReference>
<dbReference type="Proteomes" id="UP000749559">
    <property type="component" value="Unassembled WGS sequence"/>
</dbReference>
<name>A0A8J1UWH1_OWEFU</name>
<feature type="compositionally biased region" description="Polar residues" evidence="2">
    <location>
        <begin position="19"/>
        <end position="28"/>
    </location>
</feature>
<dbReference type="GO" id="GO:0005886">
    <property type="term" value="C:plasma membrane"/>
    <property type="evidence" value="ECO:0007669"/>
    <property type="project" value="UniProtKB-ARBA"/>
</dbReference>
<comment type="caution">
    <text evidence="3">The sequence shown here is derived from an EMBL/GenBank/DDBJ whole genome shotgun (WGS) entry which is preliminary data.</text>
</comment>
<dbReference type="Pfam" id="PF00566">
    <property type="entry name" value="RabGAP-TBC"/>
    <property type="match status" value="1"/>
</dbReference>
<feature type="compositionally biased region" description="Basic residues" evidence="2">
    <location>
        <begin position="364"/>
        <end position="373"/>
    </location>
</feature>
<dbReference type="OrthoDB" id="159449at2759"/>
<dbReference type="InterPro" id="IPR000195">
    <property type="entry name" value="Rab-GAP-TBC_dom"/>
</dbReference>
<dbReference type="GO" id="GO:0031267">
    <property type="term" value="F:small GTPase binding"/>
    <property type="evidence" value="ECO:0007669"/>
    <property type="project" value="TreeGrafter"/>
</dbReference>
<dbReference type="AlphaFoldDB" id="A0A8J1UWH1"/>
<dbReference type="PANTHER" id="PTHR47219">
    <property type="entry name" value="RAB GTPASE-ACTIVATING PROTEIN 1-LIKE"/>
    <property type="match status" value="1"/>
</dbReference>
<dbReference type="FunFam" id="1.10.10.750:FF:000001">
    <property type="entry name" value="TBC1 domain family member 10A"/>
    <property type="match status" value="1"/>
</dbReference>
<accession>A0A8J1UWH1</accession>
<organism evidence="3 4">
    <name type="scientific">Owenia fusiformis</name>
    <name type="common">Polychaete worm</name>
    <dbReference type="NCBI Taxonomy" id="6347"/>
    <lineage>
        <taxon>Eukaryota</taxon>
        <taxon>Metazoa</taxon>
        <taxon>Spiralia</taxon>
        <taxon>Lophotrochozoa</taxon>
        <taxon>Annelida</taxon>
        <taxon>Polychaeta</taxon>
        <taxon>Sedentaria</taxon>
        <taxon>Canalipalpata</taxon>
        <taxon>Sabellida</taxon>
        <taxon>Oweniida</taxon>
        <taxon>Oweniidae</taxon>
        <taxon>Owenia</taxon>
    </lineage>
</organism>
<gene>
    <name evidence="3" type="ORF">OFUS_LOCUS24364</name>
</gene>
<reference evidence="3" key="1">
    <citation type="submission" date="2022-03" db="EMBL/GenBank/DDBJ databases">
        <authorList>
            <person name="Martin C."/>
        </authorList>
    </citation>
    <scope>NUCLEOTIDE SEQUENCE</scope>
</reference>
<dbReference type="InterPro" id="IPR050302">
    <property type="entry name" value="Rab_GAP_TBC_domain"/>
</dbReference>
<dbReference type="Gene3D" id="1.10.8.270">
    <property type="entry name" value="putative rabgap domain of human tbc1 domain family member 14 like domains"/>
    <property type="match status" value="1"/>
</dbReference>
<feature type="region of interest" description="Disordered" evidence="2">
    <location>
        <begin position="346"/>
        <end position="380"/>
    </location>
</feature>
<feature type="compositionally biased region" description="Basic and acidic residues" evidence="2">
    <location>
        <begin position="1"/>
        <end position="11"/>
    </location>
</feature>
<evidence type="ECO:0000256" key="2">
    <source>
        <dbReference type="SAM" id="MobiDB-lite"/>
    </source>
</evidence>
<evidence type="ECO:0000256" key="1">
    <source>
        <dbReference type="ARBA" id="ARBA00022468"/>
    </source>
</evidence>
<dbReference type="PROSITE" id="PS50086">
    <property type="entry name" value="TBC_RABGAP"/>
    <property type="match status" value="1"/>
</dbReference>
<protein>
    <submittedName>
        <fullName evidence="3">Uncharacterized protein</fullName>
    </submittedName>
</protein>
<dbReference type="InterPro" id="IPR035969">
    <property type="entry name" value="Rab-GAP_TBC_sf"/>
</dbReference>
<feature type="region of interest" description="Disordered" evidence="2">
    <location>
        <begin position="1"/>
        <end position="31"/>
    </location>
</feature>
<keyword evidence="1" id="KW-0343">GTPase activation</keyword>
<dbReference type="PANTHER" id="PTHR47219:SF4">
    <property type="entry name" value="TBC1 DOMAIN FAMILY MEMBER 10A"/>
    <property type="match status" value="1"/>
</dbReference>
<dbReference type="FunFam" id="1.10.8.270:FF:000007">
    <property type="entry name" value="TBC1 domain family member 10A"/>
    <property type="match status" value="1"/>
</dbReference>
<proteinExistence type="predicted"/>